<dbReference type="Pfam" id="PF06527">
    <property type="entry name" value="TniQ"/>
    <property type="match status" value="1"/>
</dbReference>
<gene>
    <name evidence="2" type="ORF">WN985_29940</name>
</gene>
<proteinExistence type="predicted"/>
<organism evidence="2 3">
    <name type="scientific">Burkholderia pyrrocinia</name>
    <name type="common">Pseudomonas pyrrocinia</name>
    <dbReference type="NCBI Taxonomy" id="60550"/>
    <lineage>
        <taxon>Bacteria</taxon>
        <taxon>Pseudomonadati</taxon>
        <taxon>Pseudomonadota</taxon>
        <taxon>Betaproteobacteria</taxon>
        <taxon>Burkholderiales</taxon>
        <taxon>Burkholderiaceae</taxon>
        <taxon>Burkholderia</taxon>
        <taxon>Burkholderia cepacia complex</taxon>
    </lineage>
</organism>
<dbReference type="EMBL" id="CP150850">
    <property type="protein sequence ID" value="WZW56714.1"/>
    <property type="molecule type" value="Genomic_DNA"/>
</dbReference>
<protein>
    <submittedName>
        <fullName evidence="2">TniQ family protein</fullName>
    </submittedName>
</protein>
<evidence type="ECO:0000259" key="1">
    <source>
        <dbReference type="Pfam" id="PF06527"/>
    </source>
</evidence>
<feature type="domain" description="TniQ" evidence="1">
    <location>
        <begin position="24"/>
        <end position="153"/>
    </location>
</feature>
<evidence type="ECO:0000313" key="3">
    <source>
        <dbReference type="Proteomes" id="UP001484179"/>
    </source>
</evidence>
<evidence type="ECO:0000313" key="2">
    <source>
        <dbReference type="EMBL" id="WZW56714.1"/>
    </source>
</evidence>
<sequence>MENSSWISCSTLLENSMSRPPLALRVEPYPDESLSSVLMRLVDANGLQSVSALLRDAGCVAFGPLVSAEIAELSRVCRLGQSTMRMMCPIEIGGRARGAAFGYAIGRHVIEARHLLVRERERICPLCLLEGGFMLATHRLTWMTACPVHAVQLLDVCPQCEKPIVVTRRSMVRCRCGFDFSHISPVTCAAVEAENARHLYQSWRMPTMTGRGLSKGLAAVEKLISRRHIVKEKNGIEPIDRRAVSLNLIRKSMGFI</sequence>
<dbReference type="RefSeq" id="WP_342310569.1">
    <property type="nucleotide sequence ID" value="NZ_CP150850.1"/>
</dbReference>
<dbReference type="Proteomes" id="UP001484179">
    <property type="component" value="Chromosome 2"/>
</dbReference>
<accession>A0ABZ3BNT1</accession>
<dbReference type="InterPro" id="IPR009492">
    <property type="entry name" value="TniQ"/>
</dbReference>
<keyword evidence="3" id="KW-1185">Reference proteome</keyword>
<name>A0ABZ3BNT1_BURPY</name>
<reference evidence="2 3" key="1">
    <citation type="submission" date="2024-04" db="EMBL/GenBank/DDBJ databases">
        <title>Biological Control Activity of Plant Growth Promoting Rhizobacteria Burkholderia pyrrocinia BX1 against Tobacco black shank Introduction Tobacco black shank (TBS) caused by the oomycete Phytophthora. nicotianae (P. nicotianae) has become a destructive soil.</title>
        <authorList>
            <person name="Liu X."/>
            <person name="Shu C."/>
        </authorList>
    </citation>
    <scope>NUCLEOTIDE SEQUENCE [LARGE SCALE GENOMIC DNA]</scope>
    <source>
        <strain evidence="2 3">BX1</strain>
    </source>
</reference>